<dbReference type="Gramene" id="BGIOSGA004258-TA">
    <property type="protein sequence ID" value="BGIOSGA004258-PA"/>
    <property type="gene ID" value="BGIOSGA004258"/>
</dbReference>
<gene>
    <name evidence="5" type="ORF">OsI_03375</name>
</gene>
<evidence type="ECO:0000256" key="3">
    <source>
        <dbReference type="ARBA" id="ARBA00023136"/>
    </source>
</evidence>
<dbReference type="OMA" id="WNSHSIL"/>
<protein>
    <recommendedName>
        <fullName evidence="7">ABC transmembrane type-1 domain-containing protein</fullName>
    </recommendedName>
</protein>
<evidence type="ECO:0000313" key="5">
    <source>
        <dbReference type="EMBL" id="EEC71329.1"/>
    </source>
</evidence>
<feature type="compositionally biased region" description="Basic and acidic residues" evidence="4">
    <location>
        <begin position="7"/>
        <end position="21"/>
    </location>
</feature>
<name>B8A817_ORYSI</name>
<dbReference type="GO" id="GO:0016020">
    <property type="term" value="C:membrane"/>
    <property type="evidence" value="ECO:0007669"/>
    <property type="project" value="InterPro"/>
</dbReference>
<reference evidence="5 6" key="1">
    <citation type="journal article" date="2005" name="PLoS Biol.">
        <title>The genomes of Oryza sativa: a history of duplications.</title>
        <authorList>
            <person name="Yu J."/>
            <person name="Wang J."/>
            <person name="Lin W."/>
            <person name="Li S."/>
            <person name="Li H."/>
            <person name="Zhou J."/>
            <person name="Ni P."/>
            <person name="Dong W."/>
            <person name="Hu S."/>
            <person name="Zeng C."/>
            <person name="Zhang J."/>
            <person name="Zhang Y."/>
            <person name="Li R."/>
            <person name="Xu Z."/>
            <person name="Li S."/>
            <person name="Li X."/>
            <person name="Zheng H."/>
            <person name="Cong L."/>
            <person name="Lin L."/>
            <person name="Yin J."/>
            <person name="Geng J."/>
            <person name="Li G."/>
            <person name="Shi J."/>
            <person name="Liu J."/>
            <person name="Lv H."/>
            <person name="Li J."/>
            <person name="Wang J."/>
            <person name="Deng Y."/>
            <person name="Ran L."/>
            <person name="Shi X."/>
            <person name="Wang X."/>
            <person name="Wu Q."/>
            <person name="Li C."/>
            <person name="Ren X."/>
            <person name="Wang J."/>
            <person name="Wang X."/>
            <person name="Li D."/>
            <person name="Liu D."/>
            <person name="Zhang X."/>
            <person name="Ji Z."/>
            <person name="Zhao W."/>
            <person name="Sun Y."/>
            <person name="Zhang Z."/>
            <person name="Bao J."/>
            <person name="Han Y."/>
            <person name="Dong L."/>
            <person name="Ji J."/>
            <person name="Chen P."/>
            <person name="Wu S."/>
            <person name="Liu J."/>
            <person name="Xiao Y."/>
            <person name="Bu D."/>
            <person name="Tan J."/>
            <person name="Yang L."/>
            <person name="Ye C."/>
            <person name="Zhang J."/>
            <person name="Xu J."/>
            <person name="Zhou Y."/>
            <person name="Yu Y."/>
            <person name="Zhang B."/>
            <person name="Zhuang S."/>
            <person name="Wei H."/>
            <person name="Liu B."/>
            <person name="Lei M."/>
            <person name="Yu H."/>
            <person name="Li Y."/>
            <person name="Xu H."/>
            <person name="Wei S."/>
            <person name="He X."/>
            <person name="Fang L."/>
            <person name="Zhang Z."/>
            <person name="Zhang Y."/>
            <person name="Huang X."/>
            <person name="Su Z."/>
            <person name="Tong W."/>
            <person name="Li J."/>
            <person name="Tong Z."/>
            <person name="Li S."/>
            <person name="Ye J."/>
            <person name="Wang L."/>
            <person name="Fang L."/>
            <person name="Lei T."/>
            <person name="Chen C."/>
            <person name="Chen H."/>
            <person name="Xu Z."/>
            <person name="Li H."/>
            <person name="Huang H."/>
            <person name="Zhang F."/>
            <person name="Xu H."/>
            <person name="Li N."/>
            <person name="Zhao C."/>
            <person name="Li S."/>
            <person name="Dong L."/>
            <person name="Huang Y."/>
            <person name="Li L."/>
            <person name="Xi Y."/>
            <person name="Qi Q."/>
            <person name="Li W."/>
            <person name="Zhang B."/>
            <person name="Hu W."/>
            <person name="Zhang Y."/>
            <person name="Tian X."/>
            <person name="Jiao Y."/>
            <person name="Liang X."/>
            <person name="Jin J."/>
            <person name="Gao L."/>
            <person name="Zheng W."/>
            <person name="Hao B."/>
            <person name="Liu S."/>
            <person name="Wang W."/>
            <person name="Yuan L."/>
            <person name="Cao M."/>
            <person name="McDermott J."/>
            <person name="Samudrala R."/>
            <person name="Wang J."/>
            <person name="Wong G.K."/>
            <person name="Yang H."/>
        </authorList>
    </citation>
    <scope>NUCLEOTIDE SEQUENCE [LARGE SCALE GENOMIC DNA]</scope>
    <source>
        <strain evidence="6">cv. 93-11</strain>
    </source>
</reference>
<evidence type="ECO:0000313" key="6">
    <source>
        <dbReference type="Proteomes" id="UP000007015"/>
    </source>
</evidence>
<evidence type="ECO:0000256" key="2">
    <source>
        <dbReference type="ARBA" id="ARBA00022989"/>
    </source>
</evidence>
<dbReference type="GO" id="GO:0005524">
    <property type="term" value="F:ATP binding"/>
    <property type="evidence" value="ECO:0007669"/>
    <property type="project" value="InterPro"/>
</dbReference>
<evidence type="ECO:0008006" key="7">
    <source>
        <dbReference type="Google" id="ProtNLM"/>
    </source>
</evidence>
<dbReference type="STRING" id="39946.B8A817"/>
<sequence length="107" mass="11181">MASTAGRGEDDEREKKKKEGSGNDGDAGKLPFLGMFRYADGVDKALMAVGTVAAMANGMSEPLMTVVFSAVIDCFGGDDVSTVLHRVSKFQMSGHDLGVSSGVNPLH</sequence>
<organism evidence="5 6">
    <name type="scientific">Oryza sativa subsp. indica</name>
    <name type="common">Rice</name>
    <dbReference type="NCBI Taxonomy" id="39946"/>
    <lineage>
        <taxon>Eukaryota</taxon>
        <taxon>Viridiplantae</taxon>
        <taxon>Streptophyta</taxon>
        <taxon>Embryophyta</taxon>
        <taxon>Tracheophyta</taxon>
        <taxon>Spermatophyta</taxon>
        <taxon>Magnoliopsida</taxon>
        <taxon>Liliopsida</taxon>
        <taxon>Poales</taxon>
        <taxon>Poaceae</taxon>
        <taxon>BOP clade</taxon>
        <taxon>Oryzoideae</taxon>
        <taxon>Oryzeae</taxon>
        <taxon>Oryzinae</taxon>
        <taxon>Oryza</taxon>
        <taxon>Oryza sativa</taxon>
    </lineage>
</organism>
<dbReference type="HOGENOM" id="CLU_168588_0_0_1"/>
<keyword evidence="3" id="KW-0472">Membrane</keyword>
<feature type="region of interest" description="Disordered" evidence="4">
    <location>
        <begin position="1"/>
        <end position="30"/>
    </location>
</feature>
<keyword evidence="1" id="KW-0812">Transmembrane</keyword>
<evidence type="ECO:0000256" key="4">
    <source>
        <dbReference type="SAM" id="MobiDB-lite"/>
    </source>
</evidence>
<dbReference type="InterPro" id="IPR036640">
    <property type="entry name" value="ABC1_TM_sf"/>
</dbReference>
<keyword evidence="6" id="KW-1185">Reference proteome</keyword>
<accession>B8A817</accession>
<proteinExistence type="predicted"/>
<dbReference type="Proteomes" id="UP000007015">
    <property type="component" value="Chromosome 1"/>
</dbReference>
<dbReference type="Gene3D" id="1.20.1560.10">
    <property type="entry name" value="ABC transporter type 1, transmembrane domain"/>
    <property type="match status" value="1"/>
</dbReference>
<dbReference type="AlphaFoldDB" id="B8A817"/>
<dbReference type="EMBL" id="CM000126">
    <property type="protein sequence ID" value="EEC71329.1"/>
    <property type="molecule type" value="Genomic_DNA"/>
</dbReference>
<keyword evidence="2" id="KW-1133">Transmembrane helix</keyword>
<evidence type="ECO:0000256" key="1">
    <source>
        <dbReference type="ARBA" id="ARBA00022692"/>
    </source>
</evidence>